<reference evidence="3 4" key="1">
    <citation type="submission" date="2019-02" db="EMBL/GenBank/DDBJ databases">
        <title>Genomic Encyclopedia of Archaeal and Bacterial Type Strains, Phase II (KMG-II): from individual species to whole genera.</title>
        <authorList>
            <person name="Goeker M."/>
        </authorList>
    </citation>
    <scope>NUCLEOTIDE SEQUENCE [LARGE SCALE GENOMIC DNA]</scope>
    <source>
        <strain evidence="3 4">DSM 18101</strain>
    </source>
</reference>
<feature type="chain" id="PRO_5020504886" evidence="1">
    <location>
        <begin position="26"/>
        <end position="730"/>
    </location>
</feature>
<keyword evidence="1" id="KW-0732">Signal</keyword>
<protein>
    <submittedName>
        <fullName evidence="3">Beta-galactosidase GanA</fullName>
    </submittedName>
</protein>
<dbReference type="GO" id="GO:0005975">
    <property type="term" value="P:carbohydrate metabolic process"/>
    <property type="evidence" value="ECO:0007669"/>
    <property type="project" value="InterPro"/>
</dbReference>
<name>A0A4Q7YZC4_9BACT</name>
<dbReference type="AlphaFoldDB" id="A0A4Q7YZC4"/>
<accession>A0A4Q7YZC4</accession>
<feature type="signal peptide" evidence="1">
    <location>
        <begin position="1"/>
        <end position="25"/>
    </location>
</feature>
<dbReference type="CDD" id="cd03143">
    <property type="entry name" value="A4_beta-galactosidase_middle_domain"/>
    <property type="match status" value="1"/>
</dbReference>
<evidence type="ECO:0000259" key="2">
    <source>
        <dbReference type="Pfam" id="PF08532"/>
    </source>
</evidence>
<proteinExistence type="predicted"/>
<comment type="caution">
    <text evidence="3">The sequence shown here is derived from an EMBL/GenBank/DDBJ whole genome shotgun (WGS) entry which is preliminary data.</text>
</comment>
<dbReference type="RefSeq" id="WP_130420381.1">
    <property type="nucleotide sequence ID" value="NZ_SHKW01000001.1"/>
</dbReference>
<dbReference type="InterPro" id="IPR013738">
    <property type="entry name" value="Beta_galactosidase_Trimer"/>
</dbReference>
<dbReference type="Pfam" id="PF08532">
    <property type="entry name" value="Glyco_hydro_42M"/>
    <property type="match status" value="1"/>
</dbReference>
<dbReference type="Pfam" id="PF14871">
    <property type="entry name" value="GHL6"/>
    <property type="match status" value="1"/>
</dbReference>
<dbReference type="Proteomes" id="UP000292958">
    <property type="component" value="Unassembled WGS sequence"/>
</dbReference>
<dbReference type="InterPro" id="IPR006311">
    <property type="entry name" value="TAT_signal"/>
</dbReference>
<dbReference type="InterPro" id="IPR029062">
    <property type="entry name" value="Class_I_gatase-like"/>
</dbReference>
<dbReference type="OrthoDB" id="2484600at2"/>
<keyword evidence="4" id="KW-1185">Reference proteome</keyword>
<dbReference type="SUPFAM" id="SSF52317">
    <property type="entry name" value="Class I glutamine amidotransferase-like"/>
    <property type="match status" value="1"/>
</dbReference>
<evidence type="ECO:0000256" key="1">
    <source>
        <dbReference type="SAM" id="SignalP"/>
    </source>
</evidence>
<evidence type="ECO:0000313" key="4">
    <source>
        <dbReference type="Proteomes" id="UP000292958"/>
    </source>
</evidence>
<dbReference type="InterPro" id="IPR028212">
    <property type="entry name" value="GHL6"/>
</dbReference>
<sequence>MMTRRDFLQTTTAAAAFAMTAPGGAAPLASADSEWFDRPMRWAQLNLTEDDPAKMDRAFWLDYFRRIHADGACLSAGGVVAFYPTKIKYHHRSKWLDGNESFYADMLDGCRKQNIVVLARTDPHATYQDVYEAHPDWIAVDANGKKRPHPDYPSMWLTCTLGPYNFDFMTDVTREIVEMYNVGGIFSNRWTGNGMCYCEHCVRNFREAYHEDLPRNHDPRNPVYRNYLMWEQARRFELWNLWDTEIRKVRPDARYIANSGGGALSGLDMKKVGEMSPTLFADRQCRERVMVPWANGKNGKEYRSTLGNKAIGGIFNVGIVSPYRWLNSTKSPAETRIWVQDGVANGLRPWFNMVSGQLHDRRGLKVIEDLYVWHHKNERYLRNTAPIARVGMVYSQQTAEFYAGPADARRLVEDPQLGFYQALVEARIPFEMVHDHTLTPANIDRFKTLILPNIAALSDEQCQQLRDFVQRGGSIVATHETSLCDEQGNLRKDFGLADLFCASFVSRVNTKTALQNTYLYPQKQNPLYATLLRGMEDADTLIGGTWQLNVKPHAGGAQQPLSRIPEVANLPMEKTFWTVEKTDMPDVFMNQVGSGRVVYFPWDIDRVYWDVMAHDHQRLLLNAIEWATNEPSPLRVTGQGMFDATVWTQKNSMTVHLVNFTNPMAMRPQMHELIASPPQAVEVDIPKGKHVVRVHTLMQEGPMPHTLTGNTLKFRVPSVLDYEVIAIDFA</sequence>
<dbReference type="Gene3D" id="3.40.50.880">
    <property type="match status" value="1"/>
</dbReference>
<dbReference type="InterPro" id="IPR017853">
    <property type="entry name" value="GH"/>
</dbReference>
<evidence type="ECO:0000313" key="3">
    <source>
        <dbReference type="EMBL" id="RZU42519.1"/>
    </source>
</evidence>
<feature type="domain" description="Beta-galactosidase trimerisation" evidence="2">
    <location>
        <begin position="389"/>
        <end position="493"/>
    </location>
</feature>
<organism evidence="3 4">
    <name type="scientific">Edaphobacter modestus</name>
    <dbReference type="NCBI Taxonomy" id="388466"/>
    <lineage>
        <taxon>Bacteria</taxon>
        <taxon>Pseudomonadati</taxon>
        <taxon>Acidobacteriota</taxon>
        <taxon>Terriglobia</taxon>
        <taxon>Terriglobales</taxon>
        <taxon>Acidobacteriaceae</taxon>
        <taxon>Edaphobacter</taxon>
    </lineage>
</organism>
<dbReference type="Gene3D" id="3.20.20.80">
    <property type="entry name" value="Glycosidases"/>
    <property type="match status" value="1"/>
</dbReference>
<dbReference type="GO" id="GO:0004565">
    <property type="term" value="F:beta-galactosidase activity"/>
    <property type="evidence" value="ECO:0007669"/>
    <property type="project" value="InterPro"/>
</dbReference>
<gene>
    <name evidence="3" type="ORF">BDD14_4109</name>
</gene>
<dbReference type="SUPFAM" id="SSF51445">
    <property type="entry name" value="(Trans)glycosidases"/>
    <property type="match status" value="1"/>
</dbReference>
<dbReference type="EMBL" id="SHKW01000001">
    <property type="protein sequence ID" value="RZU42519.1"/>
    <property type="molecule type" value="Genomic_DNA"/>
</dbReference>
<dbReference type="PROSITE" id="PS51318">
    <property type="entry name" value="TAT"/>
    <property type="match status" value="1"/>
</dbReference>